<name>A0ABM4C8V6_HYDVU</name>
<dbReference type="GeneID" id="136082565"/>
<keyword evidence="3" id="KW-1185">Reference proteome</keyword>
<dbReference type="Pfam" id="PF13975">
    <property type="entry name" value="gag-asp_proteas"/>
    <property type="match status" value="1"/>
</dbReference>
<organism evidence="3 4">
    <name type="scientific">Hydra vulgaris</name>
    <name type="common">Hydra</name>
    <name type="synonym">Hydra attenuata</name>
    <dbReference type="NCBI Taxonomy" id="6087"/>
    <lineage>
        <taxon>Eukaryota</taxon>
        <taxon>Metazoa</taxon>
        <taxon>Cnidaria</taxon>
        <taxon>Hydrozoa</taxon>
        <taxon>Hydroidolina</taxon>
        <taxon>Anthoathecata</taxon>
        <taxon>Aplanulata</taxon>
        <taxon>Hydridae</taxon>
        <taxon>Hydra</taxon>
    </lineage>
</organism>
<feature type="domain" description="CCHC-type" evidence="2">
    <location>
        <begin position="221"/>
        <end position="234"/>
    </location>
</feature>
<sequence length="381" mass="43443">MSKILKPTRLDLDHNAPTASKEWKHWKQTFENFIEDFGEDAPDKFRSIINFVSSNVYDYIEECDSYERIIKTLEKLYIKAPNEVFARHQLLIRHQTSAKTVTRELYREKQIRDLFISEITSNYIRQRLLENSTLNLQSAFNQARSLDIAQRNSESYIQKPLSLSTSPNIGAIIKLPEESSAALNAMPVHPQTNCIYCGNQPHNQLNQTSARKNCLAQNVTCFKCGKKGHFSKVCLGWTIKKTHSVTAAVHKSSLCTVLSGCPESLFHTSVVVKINGESLTALIDSCISDNFISKKIIDTLKIETLPSKRKISMALTKTESGLVGCCSVNLELNGLLYNNVQFGILENLCNDIILGYDFQKQHKNLIFPWWRKRRLNSHKEK</sequence>
<keyword evidence="1" id="KW-0862">Zinc</keyword>
<accession>A0ABM4C8V6</accession>
<dbReference type="InterPro" id="IPR036875">
    <property type="entry name" value="Znf_CCHC_sf"/>
</dbReference>
<dbReference type="InterPro" id="IPR001878">
    <property type="entry name" value="Znf_CCHC"/>
</dbReference>
<dbReference type="SMART" id="SM00343">
    <property type="entry name" value="ZnF_C2HC"/>
    <property type="match status" value="1"/>
</dbReference>
<dbReference type="SUPFAM" id="SSF50630">
    <property type="entry name" value="Acid proteases"/>
    <property type="match status" value="1"/>
</dbReference>
<protein>
    <submittedName>
        <fullName evidence="4">Uncharacterized protein LOC136082565</fullName>
    </submittedName>
</protein>
<dbReference type="CDD" id="cd00303">
    <property type="entry name" value="retropepsin_like"/>
    <property type="match status" value="1"/>
</dbReference>
<dbReference type="Proteomes" id="UP001652625">
    <property type="component" value="Chromosome 07"/>
</dbReference>
<evidence type="ECO:0000256" key="1">
    <source>
        <dbReference type="PROSITE-ProRule" id="PRU00047"/>
    </source>
</evidence>
<evidence type="ECO:0000259" key="2">
    <source>
        <dbReference type="PROSITE" id="PS50158"/>
    </source>
</evidence>
<keyword evidence="1" id="KW-0479">Metal-binding</keyword>
<dbReference type="SUPFAM" id="SSF57756">
    <property type="entry name" value="Retrovirus zinc finger-like domains"/>
    <property type="match status" value="1"/>
</dbReference>
<gene>
    <name evidence="4" type="primary">LOC136082565</name>
</gene>
<dbReference type="PROSITE" id="PS50158">
    <property type="entry name" value="ZF_CCHC"/>
    <property type="match status" value="1"/>
</dbReference>
<dbReference type="InterPro" id="IPR021109">
    <property type="entry name" value="Peptidase_aspartic_dom_sf"/>
</dbReference>
<dbReference type="Gene3D" id="2.40.70.10">
    <property type="entry name" value="Acid Proteases"/>
    <property type="match status" value="1"/>
</dbReference>
<keyword evidence="1" id="KW-0863">Zinc-finger</keyword>
<proteinExistence type="predicted"/>
<dbReference type="RefSeq" id="XP_065658048.1">
    <property type="nucleotide sequence ID" value="XM_065801976.1"/>
</dbReference>
<reference evidence="4" key="1">
    <citation type="submission" date="2025-08" db="UniProtKB">
        <authorList>
            <consortium name="RefSeq"/>
        </authorList>
    </citation>
    <scope>IDENTIFICATION</scope>
</reference>
<evidence type="ECO:0000313" key="4">
    <source>
        <dbReference type="RefSeq" id="XP_065658048.1"/>
    </source>
</evidence>
<evidence type="ECO:0000313" key="3">
    <source>
        <dbReference type="Proteomes" id="UP001652625"/>
    </source>
</evidence>